<evidence type="ECO:0000313" key="2">
    <source>
        <dbReference type="EMBL" id="KAK3241100.1"/>
    </source>
</evidence>
<dbReference type="EMBL" id="LGRX02033478">
    <property type="protein sequence ID" value="KAK3241100.1"/>
    <property type="molecule type" value="Genomic_DNA"/>
</dbReference>
<gene>
    <name evidence="2" type="ORF">CYMTET_49105</name>
</gene>
<feature type="transmembrane region" description="Helical" evidence="1">
    <location>
        <begin position="36"/>
        <end position="54"/>
    </location>
</feature>
<feature type="transmembrane region" description="Helical" evidence="1">
    <location>
        <begin position="95"/>
        <end position="114"/>
    </location>
</feature>
<evidence type="ECO:0000313" key="3">
    <source>
        <dbReference type="Proteomes" id="UP001190700"/>
    </source>
</evidence>
<keyword evidence="1" id="KW-0472">Membrane</keyword>
<sequence length="201" mass="22583">MAAAIVSITDYVSTSSILAVHTVLVFWSLLDNHLTEGWVLSNVFVLYLLIYVACKEASVRAIAYLFYLYQWSMFGDAFCLFAYGDVNTVDHVERFSLLCSIFLFLLKFPFALHLRSELAQLRGLDRRFESIPTVDPDEGPQGIYRRGQVQEPKFQDLYQAGGPQQKPGVFESTLISDDYDDDFDNMDCDAAIDSSLAASAA</sequence>
<dbReference type="InterPro" id="IPR009436">
    <property type="entry name" value="AGTRAP"/>
</dbReference>
<keyword evidence="1" id="KW-0812">Transmembrane</keyword>
<keyword evidence="1" id="KW-1133">Transmembrane helix</keyword>
<feature type="transmembrane region" description="Helical" evidence="1">
    <location>
        <begin position="61"/>
        <end position="83"/>
    </location>
</feature>
<dbReference type="GO" id="GO:0038166">
    <property type="term" value="P:angiotensin-activated signaling pathway"/>
    <property type="evidence" value="ECO:0007669"/>
    <property type="project" value="InterPro"/>
</dbReference>
<reference evidence="2 3" key="1">
    <citation type="journal article" date="2015" name="Genome Biol. Evol.">
        <title>Comparative Genomics of a Bacterivorous Green Alga Reveals Evolutionary Causalities and Consequences of Phago-Mixotrophic Mode of Nutrition.</title>
        <authorList>
            <person name="Burns J.A."/>
            <person name="Paasch A."/>
            <person name="Narechania A."/>
            <person name="Kim E."/>
        </authorList>
    </citation>
    <scope>NUCLEOTIDE SEQUENCE [LARGE SCALE GENOMIC DNA]</scope>
    <source>
        <strain evidence="2 3">PLY_AMNH</strain>
    </source>
</reference>
<organism evidence="2 3">
    <name type="scientific">Cymbomonas tetramitiformis</name>
    <dbReference type="NCBI Taxonomy" id="36881"/>
    <lineage>
        <taxon>Eukaryota</taxon>
        <taxon>Viridiplantae</taxon>
        <taxon>Chlorophyta</taxon>
        <taxon>Pyramimonadophyceae</taxon>
        <taxon>Pyramimonadales</taxon>
        <taxon>Pyramimonadaceae</taxon>
        <taxon>Cymbomonas</taxon>
    </lineage>
</organism>
<accession>A0AAE0BSK3</accession>
<dbReference type="AlphaFoldDB" id="A0AAE0BSK3"/>
<comment type="caution">
    <text evidence="2">The sequence shown here is derived from an EMBL/GenBank/DDBJ whole genome shotgun (WGS) entry which is preliminary data.</text>
</comment>
<protein>
    <submittedName>
        <fullName evidence="2">Uncharacterized protein</fullName>
    </submittedName>
</protein>
<feature type="transmembrane region" description="Helical" evidence="1">
    <location>
        <begin position="12"/>
        <end position="30"/>
    </location>
</feature>
<keyword evidence="3" id="KW-1185">Reference proteome</keyword>
<evidence type="ECO:0000256" key="1">
    <source>
        <dbReference type="SAM" id="Phobius"/>
    </source>
</evidence>
<dbReference type="Pfam" id="PF06396">
    <property type="entry name" value="AGTRAP"/>
    <property type="match status" value="1"/>
</dbReference>
<name>A0AAE0BSK3_9CHLO</name>
<dbReference type="Proteomes" id="UP001190700">
    <property type="component" value="Unassembled WGS sequence"/>
</dbReference>
<proteinExistence type="predicted"/>